<evidence type="ECO:0000256" key="5">
    <source>
        <dbReference type="ARBA" id="ARBA00022801"/>
    </source>
</evidence>
<dbReference type="Pfam" id="PF16876">
    <property type="entry name" value="Lipin_mid"/>
    <property type="match status" value="1"/>
</dbReference>
<dbReference type="SMART" id="SM00775">
    <property type="entry name" value="LNS2"/>
    <property type="match status" value="1"/>
</dbReference>
<feature type="region of interest" description="Disordered" evidence="6">
    <location>
        <begin position="203"/>
        <end position="236"/>
    </location>
</feature>
<dbReference type="SUPFAM" id="SSF56784">
    <property type="entry name" value="HAD-like"/>
    <property type="match status" value="1"/>
</dbReference>
<comment type="catalytic activity">
    <reaction evidence="1">
        <text>a 1,2-diacyl-sn-glycero-3-phosphate + H2O = a 1,2-diacyl-sn-glycerol + phosphate</text>
        <dbReference type="Rhea" id="RHEA:27429"/>
        <dbReference type="ChEBI" id="CHEBI:15377"/>
        <dbReference type="ChEBI" id="CHEBI:17815"/>
        <dbReference type="ChEBI" id="CHEBI:43474"/>
        <dbReference type="ChEBI" id="CHEBI:58608"/>
        <dbReference type="EC" id="3.1.3.4"/>
    </reaction>
    <physiologicalReaction direction="left-to-right" evidence="1">
        <dbReference type="Rhea" id="RHEA:27430"/>
    </physiologicalReaction>
</comment>
<dbReference type="InterPro" id="IPR023214">
    <property type="entry name" value="HAD_sf"/>
</dbReference>
<evidence type="ECO:0000313" key="8">
    <source>
        <dbReference type="EMBL" id="KAL0977817.1"/>
    </source>
</evidence>
<keyword evidence="5" id="KW-0378">Hydrolase</keyword>
<comment type="similarity">
    <text evidence="3">Belongs to the lipin family.</text>
</comment>
<protein>
    <recommendedName>
        <fullName evidence="4">phosphatidate phosphatase</fullName>
        <ecNumber evidence="4">3.1.3.4</ecNumber>
    </recommendedName>
</protein>
<feature type="compositionally biased region" description="Basic and acidic residues" evidence="6">
    <location>
        <begin position="591"/>
        <end position="600"/>
    </location>
</feature>
<comment type="cofactor">
    <cofactor evidence="2">
        <name>Mg(2+)</name>
        <dbReference type="ChEBI" id="CHEBI:18420"/>
    </cofactor>
</comment>
<dbReference type="EMBL" id="JAGEUA010000005">
    <property type="protein sequence ID" value="KAL0977817.1"/>
    <property type="molecule type" value="Genomic_DNA"/>
</dbReference>
<gene>
    <name evidence="8" type="ORF">UPYG_G00161630</name>
</gene>
<feature type="compositionally biased region" description="Polar residues" evidence="6">
    <location>
        <begin position="756"/>
        <end position="772"/>
    </location>
</feature>
<comment type="caution">
    <text evidence="8">The sequence shown here is derived from an EMBL/GenBank/DDBJ whole genome shotgun (WGS) entry which is preliminary data.</text>
</comment>
<keyword evidence="9" id="KW-1185">Reference proteome</keyword>
<proteinExistence type="inferred from homology"/>
<organism evidence="8 9">
    <name type="scientific">Umbra pygmaea</name>
    <name type="common">Eastern mudminnow</name>
    <dbReference type="NCBI Taxonomy" id="75934"/>
    <lineage>
        <taxon>Eukaryota</taxon>
        <taxon>Metazoa</taxon>
        <taxon>Chordata</taxon>
        <taxon>Craniata</taxon>
        <taxon>Vertebrata</taxon>
        <taxon>Euteleostomi</taxon>
        <taxon>Actinopterygii</taxon>
        <taxon>Neopterygii</taxon>
        <taxon>Teleostei</taxon>
        <taxon>Protacanthopterygii</taxon>
        <taxon>Esociformes</taxon>
        <taxon>Umbridae</taxon>
        <taxon>Umbra</taxon>
    </lineage>
</organism>
<dbReference type="InterPro" id="IPR007651">
    <property type="entry name" value="Lipin_N"/>
</dbReference>
<evidence type="ECO:0000256" key="1">
    <source>
        <dbReference type="ARBA" id="ARBA00001180"/>
    </source>
</evidence>
<dbReference type="EC" id="3.1.3.4" evidence="4"/>
<dbReference type="GO" id="GO:0008195">
    <property type="term" value="F:phosphatidate phosphatase activity"/>
    <property type="evidence" value="ECO:0007669"/>
    <property type="project" value="UniProtKB-EC"/>
</dbReference>
<dbReference type="InterPro" id="IPR026058">
    <property type="entry name" value="LIPIN"/>
</dbReference>
<evidence type="ECO:0000256" key="3">
    <source>
        <dbReference type="ARBA" id="ARBA00005476"/>
    </source>
</evidence>
<reference evidence="8 9" key="1">
    <citation type="submission" date="2024-06" db="EMBL/GenBank/DDBJ databases">
        <authorList>
            <person name="Pan Q."/>
            <person name="Wen M."/>
            <person name="Jouanno E."/>
            <person name="Zahm M."/>
            <person name="Klopp C."/>
            <person name="Cabau C."/>
            <person name="Louis A."/>
            <person name="Berthelot C."/>
            <person name="Parey E."/>
            <person name="Roest Crollius H."/>
            <person name="Montfort J."/>
            <person name="Robinson-Rechavi M."/>
            <person name="Bouchez O."/>
            <person name="Lampietro C."/>
            <person name="Lopez Roques C."/>
            <person name="Donnadieu C."/>
            <person name="Postlethwait J."/>
            <person name="Bobe J."/>
            <person name="Verreycken H."/>
            <person name="Guiguen Y."/>
        </authorList>
    </citation>
    <scope>NUCLEOTIDE SEQUENCE [LARGE SCALE GENOMIC DNA]</scope>
    <source>
        <strain evidence="8">Up_M1</strain>
        <tissue evidence="8">Testis</tissue>
    </source>
</reference>
<dbReference type="InterPro" id="IPR013209">
    <property type="entry name" value="LNS2"/>
</dbReference>
<dbReference type="PANTHER" id="PTHR12181:SF62">
    <property type="entry name" value="PHOSPHATIDATE PHOSPHATASE LPIN3"/>
    <property type="match status" value="1"/>
</dbReference>
<feature type="compositionally biased region" description="Basic residues" evidence="6">
    <location>
        <begin position="129"/>
        <end position="139"/>
    </location>
</feature>
<evidence type="ECO:0000259" key="7">
    <source>
        <dbReference type="SMART" id="SM00775"/>
    </source>
</evidence>
<sequence>MNYVGQLAETVFVTVKELYRGLNPATLTGAIDVIVVRQPDGSLQCSPFHVRFGKLGVLRSKEKVVDIEMNGEPVQLQMKLGDNGEAFFVEENEDFESRVPAHLCTSPIHMEPPGGVDDSLERPPSSGSIRRKKRRRKRMRTDSHLREDGSSSSDERTERELAGELESPSKEPNTSMLNSKSLYFSLSEEPCEDVSAVQTSVIHPHSDGEFSPSESVFYSRPSSPKSDSELLVKPPECSGPQMQWNWGGFPKMCPVERMPVEVQRVSPGVHLSDSSHFRTIQRQKSFDMDLEPGGSCSVTVVVRPKPRSGVVAQPIESSTPNMPNSELQSEPLTLASLALASIDSPEVPGPGKIEAQTHYPTLQAGEEVVRVCLGNIGNSRLSNEENTAHFECLANIVSPVENSHIDAHIPYKNGSIGSRNASESCTTSTDRLASTMANKACLADTTSLTRDASLAPVATETLCSKDQMELLSAFQELEGLKLDVLSSKVNSVVEAYKERVEETQNGSVVTDRATLSSLTNPAAESFGVTDEGAVEALEAEQHCSADFAGKAEPHDRKKGKGSAHLGLSDIYLDELSNLNPDVAALYFPPKSETECPRPDADQGPGSGNHTPQSMGSGAVDSGTEYLSDSTSDHMDVSMSLCGRTGHTSQINKDKFVDHLVSYQDLVKNPGILEDPNLVMCINSQYYNWAVAAPMVLSMQVFQKNLPKSTIDQLVKDKMPKKSGRWWFSWRRKDMGSNPDQTGGNSKKDQQEAHTESGGSSCVSATGPSSKIQGSLHDLSSDEEAGQGREGSLSSETLESINTAQCFSQMYRKSLRLTSEQIERLNLREGVNNVVFSVTTQYQGTCRCEAAIYLWNWDDRVVISDIDGTITKSDALGHILPQFGKDWTHHGIARLYHKIHQNGYKFLYCSARAIGMADITKGYLQWVNDKGTVLPKGPVLLAPSSFFSALHREVVEKKPEVFKIACLTDIRDLFNPQRTPFYAAFGNRTNDAYAYKEVGVPDTRIFTVNPKGELIQEKNKCTKSSYAHLSELVEHFFPMFCQDGRSVSFDCPEYSHFSYWREPISPLDLSDLN</sequence>
<name>A0ABD0X9L9_UMBPY</name>
<evidence type="ECO:0000256" key="2">
    <source>
        <dbReference type="ARBA" id="ARBA00001946"/>
    </source>
</evidence>
<dbReference type="AlphaFoldDB" id="A0ABD0X9L9"/>
<dbReference type="Proteomes" id="UP001557470">
    <property type="component" value="Unassembled WGS sequence"/>
</dbReference>
<dbReference type="InterPro" id="IPR031703">
    <property type="entry name" value="Lipin_mid"/>
</dbReference>
<accession>A0ABD0X9L9</accession>
<evidence type="ECO:0000256" key="6">
    <source>
        <dbReference type="SAM" id="MobiDB-lite"/>
    </source>
</evidence>
<feature type="compositionally biased region" description="Polar residues" evidence="6">
    <location>
        <begin position="212"/>
        <end position="225"/>
    </location>
</feature>
<dbReference type="InterPro" id="IPR036412">
    <property type="entry name" value="HAD-like_sf"/>
</dbReference>
<dbReference type="Pfam" id="PF04571">
    <property type="entry name" value="Lipin_N"/>
    <property type="match status" value="1"/>
</dbReference>
<evidence type="ECO:0000256" key="4">
    <source>
        <dbReference type="ARBA" id="ARBA00012638"/>
    </source>
</evidence>
<dbReference type="InterPro" id="IPR031315">
    <property type="entry name" value="LNS2/PITP"/>
</dbReference>
<dbReference type="PANTHER" id="PTHR12181">
    <property type="entry name" value="LIPIN"/>
    <property type="match status" value="1"/>
</dbReference>
<feature type="region of interest" description="Disordered" evidence="6">
    <location>
        <begin position="729"/>
        <end position="794"/>
    </location>
</feature>
<dbReference type="Pfam" id="PF08235">
    <property type="entry name" value="LNS2"/>
    <property type="match status" value="1"/>
</dbReference>
<feature type="compositionally biased region" description="Basic and acidic residues" evidence="6">
    <location>
        <begin position="745"/>
        <end position="754"/>
    </location>
</feature>
<feature type="domain" description="LNS2/PITP" evidence="7">
    <location>
        <begin position="860"/>
        <end position="1016"/>
    </location>
</feature>
<feature type="compositionally biased region" description="Basic and acidic residues" evidence="6">
    <location>
        <begin position="140"/>
        <end position="162"/>
    </location>
</feature>
<feature type="region of interest" description="Disordered" evidence="6">
    <location>
        <begin position="105"/>
        <end position="176"/>
    </location>
</feature>
<evidence type="ECO:0000313" key="9">
    <source>
        <dbReference type="Proteomes" id="UP001557470"/>
    </source>
</evidence>
<dbReference type="Gene3D" id="3.40.50.1000">
    <property type="entry name" value="HAD superfamily/HAD-like"/>
    <property type="match status" value="1"/>
</dbReference>
<feature type="region of interest" description="Disordered" evidence="6">
    <location>
        <begin position="589"/>
        <end position="631"/>
    </location>
</feature>